<dbReference type="InterPro" id="IPR052161">
    <property type="entry name" value="Mycobact_Acyl-CoA_DH"/>
</dbReference>
<dbReference type="InterPro" id="IPR036250">
    <property type="entry name" value="AcylCo_DH-like_C"/>
</dbReference>
<keyword evidence="10" id="KW-1185">Reference proteome</keyword>
<dbReference type="InterPro" id="IPR013786">
    <property type="entry name" value="AcylCoA_DH/ox_N"/>
</dbReference>
<dbReference type="SUPFAM" id="SSF56645">
    <property type="entry name" value="Acyl-CoA dehydrogenase NM domain-like"/>
    <property type="match status" value="1"/>
</dbReference>
<name>A0ABW1U3G0_9BURK</name>
<sequence length="390" mass="43395">MSSNPSLQEFRQQVRSFVRSKLPGDIREAVRSGQPVPRERSIAWNRLLAEESLLVPHWPSQWGGGGWTVQQQMVFDEEMCTNDAPEQNSVTFDMIGPVLVRYGNDAQRGRFLPAIASGEQWWCQGYSEPNAGSDLASLSTRAERRGDHYVVNGSKIWTSYAQYADWMFCLVRTDASAKAQQGISFMLIDMKTPGITVRPILGIHGWVVFNEVFFDNVSVPFENLVGEENQGWTIAKSLLEFERLKLARIGENKRRMARAREAGMTHCEAGVRVANSSWFRQRFSELEVRLMALEANAGRFIARAQAGHPIGADVSMLKMRGSQLIQLWEELTVDALGSAALSHDAVDTAEGLSEIAATASSRRFLSRGYTIAGGSSEIQHNILAKQVLGL</sequence>
<reference evidence="10" key="1">
    <citation type="journal article" date="2019" name="Int. J. Syst. Evol. Microbiol.">
        <title>The Global Catalogue of Microorganisms (GCM) 10K type strain sequencing project: providing services to taxonomists for standard genome sequencing and annotation.</title>
        <authorList>
            <consortium name="The Broad Institute Genomics Platform"/>
            <consortium name="The Broad Institute Genome Sequencing Center for Infectious Disease"/>
            <person name="Wu L."/>
            <person name="Ma J."/>
        </authorList>
    </citation>
    <scope>NUCLEOTIDE SEQUENCE [LARGE SCALE GENOMIC DNA]</scope>
    <source>
        <strain evidence="10">CCUG 39402</strain>
    </source>
</reference>
<evidence type="ECO:0000256" key="4">
    <source>
        <dbReference type="ARBA" id="ARBA00022827"/>
    </source>
</evidence>
<feature type="domain" description="Acyl-CoA oxidase/dehydrogenase middle" evidence="7">
    <location>
        <begin position="123"/>
        <end position="217"/>
    </location>
</feature>
<dbReference type="PANTHER" id="PTHR43292:SF3">
    <property type="entry name" value="ACYL-COA DEHYDROGENASE FADE29"/>
    <property type="match status" value="1"/>
</dbReference>
<evidence type="ECO:0000256" key="5">
    <source>
        <dbReference type="ARBA" id="ARBA00023002"/>
    </source>
</evidence>
<keyword evidence="5" id="KW-0560">Oxidoreductase</keyword>
<evidence type="ECO:0000259" key="7">
    <source>
        <dbReference type="Pfam" id="PF02770"/>
    </source>
</evidence>
<protein>
    <submittedName>
        <fullName evidence="9">Acyl-CoA dehydrogenase family protein</fullName>
    </submittedName>
</protein>
<evidence type="ECO:0000256" key="2">
    <source>
        <dbReference type="ARBA" id="ARBA00009347"/>
    </source>
</evidence>
<dbReference type="EMBL" id="JBHSRS010000083">
    <property type="protein sequence ID" value="MFC6283472.1"/>
    <property type="molecule type" value="Genomic_DNA"/>
</dbReference>
<dbReference type="Gene3D" id="2.40.110.10">
    <property type="entry name" value="Butyryl-CoA Dehydrogenase, subunit A, domain 2"/>
    <property type="match status" value="1"/>
</dbReference>
<dbReference type="InterPro" id="IPR006091">
    <property type="entry name" value="Acyl-CoA_Oxase/DH_mid-dom"/>
</dbReference>
<comment type="cofactor">
    <cofactor evidence="1">
        <name>FAD</name>
        <dbReference type="ChEBI" id="CHEBI:57692"/>
    </cofactor>
</comment>
<evidence type="ECO:0000256" key="1">
    <source>
        <dbReference type="ARBA" id="ARBA00001974"/>
    </source>
</evidence>
<dbReference type="InterPro" id="IPR009075">
    <property type="entry name" value="AcylCo_DH/oxidase_C"/>
</dbReference>
<dbReference type="PANTHER" id="PTHR43292">
    <property type="entry name" value="ACYL-COA DEHYDROGENASE"/>
    <property type="match status" value="1"/>
</dbReference>
<keyword evidence="4" id="KW-0274">FAD</keyword>
<feature type="domain" description="Acyl-CoA dehydrogenase/oxidase C-terminal" evidence="6">
    <location>
        <begin position="229"/>
        <end position="388"/>
    </location>
</feature>
<dbReference type="InterPro" id="IPR009100">
    <property type="entry name" value="AcylCoA_DH/oxidase_NM_dom_sf"/>
</dbReference>
<evidence type="ECO:0000313" key="10">
    <source>
        <dbReference type="Proteomes" id="UP001596270"/>
    </source>
</evidence>
<evidence type="ECO:0000259" key="8">
    <source>
        <dbReference type="Pfam" id="PF02771"/>
    </source>
</evidence>
<evidence type="ECO:0000256" key="3">
    <source>
        <dbReference type="ARBA" id="ARBA00022630"/>
    </source>
</evidence>
<dbReference type="Pfam" id="PF02771">
    <property type="entry name" value="Acyl-CoA_dh_N"/>
    <property type="match status" value="1"/>
</dbReference>
<dbReference type="SUPFAM" id="SSF47203">
    <property type="entry name" value="Acyl-CoA dehydrogenase C-terminal domain-like"/>
    <property type="match status" value="1"/>
</dbReference>
<gene>
    <name evidence="9" type="ORF">ACFQND_19770</name>
</gene>
<keyword evidence="3" id="KW-0285">Flavoprotein</keyword>
<dbReference type="Gene3D" id="1.20.140.10">
    <property type="entry name" value="Butyryl-CoA Dehydrogenase, subunit A, domain 3"/>
    <property type="match status" value="1"/>
</dbReference>
<evidence type="ECO:0000259" key="6">
    <source>
        <dbReference type="Pfam" id="PF00441"/>
    </source>
</evidence>
<comment type="caution">
    <text evidence="9">The sequence shown here is derived from an EMBL/GenBank/DDBJ whole genome shotgun (WGS) entry which is preliminary data.</text>
</comment>
<dbReference type="InterPro" id="IPR037069">
    <property type="entry name" value="AcylCoA_DH/ox_N_sf"/>
</dbReference>
<accession>A0ABW1U3G0</accession>
<dbReference type="Gene3D" id="1.10.540.10">
    <property type="entry name" value="Acyl-CoA dehydrogenase/oxidase, N-terminal domain"/>
    <property type="match status" value="1"/>
</dbReference>
<organism evidence="9 10">
    <name type="scientific">Polaromonas aquatica</name>
    <dbReference type="NCBI Taxonomy" id="332657"/>
    <lineage>
        <taxon>Bacteria</taxon>
        <taxon>Pseudomonadati</taxon>
        <taxon>Pseudomonadota</taxon>
        <taxon>Betaproteobacteria</taxon>
        <taxon>Burkholderiales</taxon>
        <taxon>Comamonadaceae</taxon>
        <taxon>Polaromonas</taxon>
    </lineage>
</organism>
<dbReference type="Proteomes" id="UP001596270">
    <property type="component" value="Unassembled WGS sequence"/>
</dbReference>
<proteinExistence type="inferred from homology"/>
<comment type="similarity">
    <text evidence="2">Belongs to the acyl-CoA dehydrogenase family.</text>
</comment>
<dbReference type="InterPro" id="IPR046373">
    <property type="entry name" value="Acyl-CoA_Oxase/DH_mid-dom_sf"/>
</dbReference>
<dbReference type="Pfam" id="PF02770">
    <property type="entry name" value="Acyl-CoA_dh_M"/>
    <property type="match status" value="1"/>
</dbReference>
<dbReference type="Pfam" id="PF00441">
    <property type="entry name" value="Acyl-CoA_dh_1"/>
    <property type="match status" value="1"/>
</dbReference>
<dbReference type="RefSeq" id="WP_371438098.1">
    <property type="nucleotide sequence ID" value="NZ_JBHSRS010000083.1"/>
</dbReference>
<feature type="domain" description="Acyl-CoA dehydrogenase/oxidase N-terminal" evidence="8">
    <location>
        <begin position="6"/>
        <end position="119"/>
    </location>
</feature>
<evidence type="ECO:0000313" key="9">
    <source>
        <dbReference type="EMBL" id="MFC6283472.1"/>
    </source>
</evidence>